<evidence type="ECO:0000256" key="1">
    <source>
        <dbReference type="SAM" id="MobiDB-lite"/>
    </source>
</evidence>
<organism evidence="2 3">
    <name type="scientific">Cordylochernes scorpioides</name>
    <dbReference type="NCBI Taxonomy" id="51811"/>
    <lineage>
        <taxon>Eukaryota</taxon>
        <taxon>Metazoa</taxon>
        <taxon>Ecdysozoa</taxon>
        <taxon>Arthropoda</taxon>
        <taxon>Chelicerata</taxon>
        <taxon>Arachnida</taxon>
        <taxon>Pseudoscorpiones</taxon>
        <taxon>Cheliferoidea</taxon>
        <taxon>Chernetidae</taxon>
        <taxon>Cordylochernes</taxon>
    </lineage>
</organism>
<dbReference type="EMBL" id="CP092873">
    <property type="protein sequence ID" value="UYV73745.1"/>
    <property type="molecule type" value="Genomic_DNA"/>
</dbReference>
<proteinExistence type="predicted"/>
<dbReference type="PANTHER" id="PTHR46060:SF2">
    <property type="entry name" value="HISTONE-LYSINE N-METHYLTRANSFERASE SETMAR"/>
    <property type="match status" value="1"/>
</dbReference>
<evidence type="ECO:0000313" key="3">
    <source>
        <dbReference type="Proteomes" id="UP001235939"/>
    </source>
</evidence>
<protein>
    <submittedName>
        <fullName evidence="2">SETMAR</fullName>
    </submittedName>
</protein>
<dbReference type="Gene3D" id="3.30.420.10">
    <property type="entry name" value="Ribonuclease H-like superfamily/Ribonuclease H"/>
    <property type="match status" value="1"/>
</dbReference>
<dbReference type="InterPro" id="IPR036397">
    <property type="entry name" value="RNaseH_sf"/>
</dbReference>
<sequence>MGKNFKSIENVRCGPPPRFPRWFENFLKGDASLGDEEGRGRPSVVDYDQLKAIIDADTRKTTREVAEELNIDQSTIVCHLTQIGKRFEVSSALLLHNRNEPFLDCIVTCDEKCILYDNRRRSTQGLDRDAAPKHFPKPKTHQKKRRNHHWGDVSKSMKCTKNCPRLINRKEPILLHDNTRPHISMITRQKLNELGYETHPPYSPDLSPTDYHFFKHLAFFLGEKCFKNQGYTEMAFNEFITYRAPDFYKTGIYQLSLVKMYRCQWFLF</sequence>
<dbReference type="Proteomes" id="UP001235939">
    <property type="component" value="Chromosome 11"/>
</dbReference>
<reference evidence="2 3" key="1">
    <citation type="submission" date="2022-01" db="EMBL/GenBank/DDBJ databases">
        <title>A chromosomal length assembly of Cordylochernes scorpioides.</title>
        <authorList>
            <person name="Zeh D."/>
            <person name="Zeh J."/>
        </authorList>
    </citation>
    <scope>NUCLEOTIDE SEQUENCE [LARGE SCALE GENOMIC DNA]</scope>
    <source>
        <strain evidence="2">IN4F17</strain>
        <tissue evidence="2">Whole Body</tissue>
    </source>
</reference>
<accession>A0ABY6L1T3</accession>
<dbReference type="PANTHER" id="PTHR46060">
    <property type="entry name" value="MARINER MOS1 TRANSPOSASE-LIKE PROTEIN"/>
    <property type="match status" value="1"/>
</dbReference>
<dbReference type="InterPro" id="IPR036388">
    <property type="entry name" value="WH-like_DNA-bd_sf"/>
</dbReference>
<dbReference type="Gene3D" id="1.10.10.10">
    <property type="entry name" value="Winged helix-like DNA-binding domain superfamily/Winged helix DNA-binding domain"/>
    <property type="match status" value="1"/>
</dbReference>
<dbReference type="InterPro" id="IPR052709">
    <property type="entry name" value="Transposase-MT_Hybrid"/>
</dbReference>
<evidence type="ECO:0000313" key="2">
    <source>
        <dbReference type="EMBL" id="UYV73745.1"/>
    </source>
</evidence>
<keyword evidence="3" id="KW-1185">Reference proteome</keyword>
<feature type="region of interest" description="Disordered" evidence="1">
    <location>
        <begin position="125"/>
        <end position="151"/>
    </location>
</feature>
<name>A0ABY6L1T3_9ARAC</name>
<feature type="compositionally biased region" description="Basic residues" evidence="1">
    <location>
        <begin position="134"/>
        <end position="148"/>
    </location>
</feature>
<gene>
    <name evidence="2" type="ORF">LAZ67_11000688</name>
</gene>